<comment type="caution">
    <text evidence="2">The sequence shown here is derived from an EMBL/GenBank/DDBJ whole genome shotgun (WGS) entry which is preliminary data.</text>
</comment>
<dbReference type="SUPFAM" id="SSF55729">
    <property type="entry name" value="Acyl-CoA N-acyltransferases (Nat)"/>
    <property type="match status" value="1"/>
</dbReference>
<dbReference type="AlphaFoldDB" id="A0A2S8SRQ8"/>
<dbReference type="InterPro" id="IPR016181">
    <property type="entry name" value="Acyl_CoA_acyltransferase"/>
</dbReference>
<name>A0A2S8SRQ8_9BACT</name>
<dbReference type="Gene3D" id="3.40.630.30">
    <property type="match status" value="1"/>
</dbReference>
<dbReference type="Proteomes" id="UP000237684">
    <property type="component" value="Unassembled WGS sequence"/>
</dbReference>
<accession>A0A2S8SRQ8</accession>
<dbReference type="InterPro" id="IPR000182">
    <property type="entry name" value="GNAT_dom"/>
</dbReference>
<dbReference type="Pfam" id="PF13302">
    <property type="entry name" value="Acetyltransf_3"/>
    <property type="match status" value="1"/>
</dbReference>
<dbReference type="GO" id="GO:0016747">
    <property type="term" value="F:acyltransferase activity, transferring groups other than amino-acyl groups"/>
    <property type="evidence" value="ECO:0007669"/>
    <property type="project" value="InterPro"/>
</dbReference>
<proteinExistence type="predicted"/>
<dbReference type="InParanoid" id="A0A2S8SRQ8"/>
<feature type="domain" description="N-acetyltransferase" evidence="1">
    <location>
        <begin position="11"/>
        <end position="151"/>
    </location>
</feature>
<organism evidence="2 3">
    <name type="scientific">Abditibacterium utsteinense</name>
    <dbReference type="NCBI Taxonomy" id="1960156"/>
    <lineage>
        <taxon>Bacteria</taxon>
        <taxon>Pseudomonadati</taxon>
        <taxon>Abditibacteriota</taxon>
        <taxon>Abditibacteriia</taxon>
        <taxon>Abditibacteriales</taxon>
        <taxon>Abditibacteriaceae</taxon>
        <taxon>Abditibacterium</taxon>
    </lineage>
</organism>
<reference evidence="2 3" key="1">
    <citation type="journal article" date="2018" name="Syst. Appl. Microbiol.">
        <title>Abditibacterium utsteinense sp. nov., the first cultivated member of candidate phylum FBP, isolated from ice-free Antarctic soil samples.</title>
        <authorList>
            <person name="Tahon G."/>
            <person name="Tytgat B."/>
            <person name="Lebbe L."/>
            <person name="Carlier A."/>
            <person name="Willems A."/>
        </authorList>
    </citation>
    <scope>NUCLEOTIDE SEQUENCE [LARGE SCALE GENOMIC DNA]</scope>
    <source>
        <strain evidence="2 3">LMG 29911</strain>
    </source>
</reference>
<dbReference type="RefSeq" id="WP_105484123.1">
    <property type="nucleotide sequence ID" value="NZ_NIGF01000011.1"/>
</dbReference>
<dbReference type="OrthoDB" id="9795199at2"/>
<evidence type="ECO:0000313" key="2">
    <source>
        <dbReference type="EMBL" id="PQV63480.1"/>
    </source>
</evidence>
<dbReference type="FunCoup" id="A0A2S8SRQ8">
    <property type="interactions" value="3"/>
</dbReference>
<sequence length="193" mass="22088">MLQETTLSGERVQLEPLRLQHAPALWEAAQTPENFEFFFRRMASLVDIEAFIEQGLELQDRGVALPFAIHDLESGQLVGSTRFHDFSGPDRAVEIGATWLSSAVWRTRINTECKFLLLRHAFETLDLVRVCLKTDARNQRSQRAIERIGAQKEGVLRQHMILPDGFVRDSVYYSILDSEWPDVKSRLEGFLAS</sequence>
<keyword evidence="3" id="KW-1185">Reference proteome</keyword>
<gene>
    <name evidence="2" type="ORF">B1R32_11141</name>
</gene>
<evidence type="ECO:0000313" key="3">
    <source>
        <dbReference type="Proteomes" id="UP000237684"/>
    </source>
</evidence>
<protein>
    <submittedName>
        <fullName evidence="2">Protein N-acetyltransferase, RimJ/RimL family</fullName>
    </submittedName>
</protein>
<dbReference type="PANTHER" id="PTHR43610:SF1">
    <property type="entry name" value="N-ACETYLTRANSFERASE DOMAIN-CONTAINING PROTEIN"/>
    <property type="match status" value="1"/>
</dbReference>
<evidence type="ECO:0000259" key="1">
    <source>
        <dbReference type="Pfam" id="PF13302"/>
    </source>
</evidence>
<keyword evidence="2" id="KW-0808">Transferase</keyword>
<dbReference type="PANTHER" id="PTHR43610">
    <property type="entry name" value="BLL6696 PROTEIN"/>
    <property type="match status" value="1"/>
</dbReference>
<dbReference type="EMBL" id="NIGF01000011">
    <property type="protein sequence ID" value="PQV63480.1"/>
    <property type="molecule type" value="Genomic_DNA"/>
</dbReference>